<comment type="caution">
    <text evidence="1">The sequence shown here is derived from an EMBL/GenBank/DDBJ whole genome shotgun (WGS) entry which is preliminary data.</text>
</comment>
<name>A0ABP8V174_9GAMM</name>
<dbReference type="RefSeq" id="WP_345194269.1">
    <property type="nucleotide sequence ID" value="NZ_BAABFL010000081.1"/>
</dbReference>
<dbReference type="Gene3D" id="3.30.70.1210">
    <property type="entry name" value="Crispr-associated protein, domain 2"/>
    <property type="match status" value="1"/>
</dbReference>
<sequence>MVFEFVYRSPHAPADVYTLHQEVMDIVFAGGDALNKEETRPLWRAIKSDSGSIVLVRTSVPPLGEVEYREHCAEFSVGAMRRFNCRLNLSRRLRQGQAGHDKPSGTREIALTVKEDIDEWLRLLLDHNGMALQNAAIVSRGRLKVTPHHYINTADLVFNVRITDAERARVAYNRGLGRKKAFGMGLLLSGDLS</sequence>
<evidence type="ECO:0008006" key="3">
    <source>
        <dbReference type="Google" id="ProtNLM"/>
    </source>
</evidence>
<keyword evidence="2" id="KW-1185">Reference proteome</keyword>
<accession>A0ABP8V174</accession>
<dbReference type="SUPFAM" id="SSF117987">
    <property type="entry name" value="CRISPR-associated protein"/>
    <property type="match status" value="1"/>
</dbReference>
<dbReference type="Proteomes" id="UP001500604">
    <property type="component" value="Unassembled WGS sequence"/>
</dbReference>
<protein>
    <recommendedName>
        <fullName evidence="3">Type I-E CRISPR-associated protein Cas6/Cse3/CasE</fullName>
    </recommendedName>
</protein>
<dbReference type="InterPro" id="IPR010179">
    <property type="entry name" value="CRISPR-assoc_prot_Cse3"/>
</dbReference>
<proteinExistence type="predicted"/>
<evidence type="ECO:0000313" key="1">
    <source>
        <dbReference type="EMBL" id="GAA4648602.1"/>
    </source>
</evidence>
<organism evidence="1 2">
    <name type="scientific">Kistimonas scapharcae</name>
    <dbReference type="NCBI Taxonomy" id="1036133"/>
    <lineage>
        <taxon>Bacteria</taxon>
        <taxon>Pseudomonadati</taxon>
        <taxon>Pseudomonadota</taxon>
        <taxon>Gammaproteobacteria</taxon>
        <taxon>Oceanospirillales</taxon>
        <taxon>Endozoicomonadaceae</taxon>
        <taxon>Kistimonas</taxon>
    </lineage>
</organism>
<reference evidence="2" key="1">
    <citation type="journal article" date="2019" name="Int. J. Syst. Evol. Microbiol.">
        <title>The Global Catalogue of Microorganisms (GCM) 10K type strain sequencing project: providing services to taxonomists for standard genome sequencing and annotation.</title>
        <authorList>
            <consortium name="The Broad Institute Genomics Platform"/>
            <consortium name="The Broad Institute Genome Sequencing Center for Infectious Disease"/>
            <person name="Wu L."/>
            <person name="Ma J."/>
        </authorList>
    </citation>
    <scope>NUCLEOTIDE SEQUENCE [LARGE SCALE GENOMIC DNA]</scope>
    <source>
        <strain evidence="2">JCM 17805</strain>
    </source>
</reference>
<dbReference type="EMBL" id="BAABFL010000081">
    <property type="protein sequence ID" value="GAA4648602.1"/>
    <property type="molecule type" value="Genomic_DNA"/>
</dbReference>
<dbReference type="Pfam" id="PF08798">
    <property type="entry name" value="CRISPR_assoc"/>
    <property type="match status" value="1"/>
</dbReference>
<evidence type="ECO:0000313" key="2">
    <source>
        <dbReference type="Proteomes" id="UP001500604"/>
    </source>
</evidence>
<gene>
    <name evidence="1" type="ORF">GCM10023116_08710</name>
</gene>
<dbReference type="SMART" id="SM01101">
    <property type="entry name" value="CRISPR_assoc"/>
    <property type="match status" value="1"/>
</dbReference>